<sequence>MINLVSGQWQKAEIFPHLPHHPHIPHLPSPQSLPKTNICPFAGVN</sequence>
<evidence type="ECO:0000313" key="1">
    <source>
        <dbReference type="EMBL" id="ADI62910.1"/>
    </source>
</evidence>
<keyword evidence="2" id="KW-1185">Reference proteome</keyword>
<dbReference type="EMBL" id="CP002059">
    <property type="protein sequence ID" value="ADI62910.1"/>
    <property type="molecule type" value="Genomic_DNA"/>
</dbReference>
<dbReference type="KEGG" id="naz:Aazo_0327"/>
<name>D7DZF8_NOSA0</name>
<organism evidence="1 2">
    <name type="scientific">Nostoc azollae (strain 0708)</name>
    <name type="common">Anabaena azollae (strain 0708)</name>
    <dbReference type="NCBI Taxonomy" id="551115"/>
    <lineage>
        <taxon>Bacteria</taxon>
        <taxon>Bacillati</taxon>
        <taxon>Cyanobacteriota</taxon>
        <taxon>Cyanophyceae</taxon>
        <taxon>Nostocales</taxon>
        <taxon>Nostocaceae</taxon>
        <taxon>Trichormus</taxon>
    </lineage>
</organism>
<dbReference type="AlphaFoldDB" id="D7DZF8"/>
<protein>
    <submittedName>
        <fullName evidence="1">Uncharacterized protein</fullName>
    </submittedName>
</protein>
<reference evidence="1 2" key="1">
    <citation type="journal article" date="2010" name="PLoS ONE">
        <title>Genome erosion in a nitrogen-fixing vertically transmitted endosymbiotic multicellular cyanobacterium.</title>
        <authorList>
            <person name="Ran L."/>
            <person name="Larsson J."/>
            <person name="Vigil-Stenman T."/>
            <person name="Nylander J.A."/>
            <person name="Ininbergs K."/>
            <person name="Zheng W.W."/>
            <person name="Lapidus A."/>
            <person name="Lowry S."/>
            <person name="Haselkorn R."/>
            <person name="Bergman B."/>
        </authorList>
    </citation>
    <scope>NUCLEOTIDE SEQUENCE [LARGE SCALE GENOMIC DNA]</scope>
    <source>
        <strain evidence="1 2">0708</strain>
    </source>
</reference>
<dbReference type="HOGENOM" id="CLU_3202689_0_0_3"/>
<dbReference type="Proteomes" id="UP000001511">
    <property type="component" value="Chromosome"/>
</dbReference>
<gene>
    <name evidence="1" type="ordered locus">Aazo_0327</name>
</gene>
<evidence type="ECO:0000313" key="2">
    <source>
        <dbReference type="Proteomes" id="UP000001511"/>
    </source>
</evidence>
<accession>D7DZF8</accession>
<proteinExistence type="predicted"/>